<accession>A0A1X7GQU8</accession>
<dbReference type="InterPro" id="IPR001789">
    <property type="entry name" value="Sig_transdc_resp-reg_receiver"/>
</dbReference>
<dbReference type="PANTHER" id="PTHR45566">
    <property type="entry name" value="HTH-TYPE TRANSCRIPTIONAL REGULATOR YHJB-RELATED"/>
    <property type="match status" value="1"/>
</dbReference>
<dbReference type="AlphaFoldDB" id="A0A1X7GQU8"/>
<evidence type="ECO:0000256" key="2">
    <source>
        <dbReference type="PROSITE-ProRule" id="PRU00169"/>
    </source>
</evidence>
<dbReference type="STRING" id="28094.SAMN06295900_11726"/>
<dbReference type="CDD" id="cd06170">
    <property type="entry name" value="LuxR_C_like"/>
    <property type="match status" value="1"/>
</dbReference>
<gene>
    <name evidence="5" type="ORF">SAMN06295900_11726</name>
</gene>
<dbReference type="PANTHER" id="PTHR45566:SF1">
    <property type="entry name" value="HTH-TYPE TRANSCRIPTIONAL REGULATOR YHJB-RELATED"/>
    <property type="match status" value="1"/>
</dbReference>
<keyword evidence="6" id="KW-1185">Reference proteome</keyword>
<dbReference type="GO" id="GO:0006355">
    <property type="term" value="P:regulation of DNA-templated transcription"/>
    <property type="evidence" value="ECO:0007669"/>
    <property type="project" value="InterPro"/>
</dbReference>
<dbReference type="PRINTS" id="PR00038">
    <property type="entry name" value="HTHLUXR"/>
</dbReference>
<dbReference type="SMART" id="SM00421">
    <property type="entry name" value="HTH_LUXR"/>
    <property type="match status" value="1"/>
</dbReference>
<feature type="domain" description="Response regulatory" evidence="4">
    <location>
        <begin position="4"/>
        <end position="121"/>
    </location>
</feature>
<dbReference type="InterPro" id="IPR011006">
    <property type="entry name" value="CheY-like_superfamily"/>
</dbReference>
<feature type="modified residue" description="4-aspartylphosphate" evidence="2">
    <location>
        <position position="55"/>
    </location>
</feature>
<name>A0A1X7GQU8_TRICW</name>
<dbReference type="Pfam" id="PF00196">
    <property type="entry name" value="GerE"/>
    <property type="match status" value="1"/>
</dbReference>
<dbReference type="InterPro" id="IPR051015">
    <property type="entry name" value="EvgA-like"/>
</dbReference>
<dbReference type="EMBL" id="FXAH01000017">
    <property type="protein sequence ID" value="SMF72601.1"/>
    <property type="molecule type" value="Genomic_DNA"/>
</dbReference>
<evidence type="ECO:0000313" key="6">
    <source>
        <dbReference type="Proteomes" id="UP000192911"/>
    </source>
</evidence>
<evidence type="ECO:0000313" key="5">
    <source>
        <dbReference type="EMBL" id="SMF72601.1"/>
    </source>
</evidence>
<evidence type="ECO:0000259" key="3">
    <source>
        <dbReference type="PROSITE" id="PS50043"/>
    </source>
</evidence>
<dbReference type="PROSITE" id="PS50110">
    <property type="entry name" value="RESPONSE_REGULATORY"/>
    <property type="match status" value="1"/>
</dbReference>
<dbReference type="Gene3D" id="3.40.50.2300">
    <property type="match status" value="1"/>
</dbReference>
<evidence type="ECO:0000259" key="4">
    <source>
        <dbReference type="PROSITE" id="PS50110"/>
    </source>
</evidence>
<organism evidence="5 6">
    <name type="scientific">Trinickia caryophylli</name>
    <name type="common">Paraburkholderia caryophylli</name>
    <dbReference type="NCBI Taxonomy" id="28094"/>
    <lineage>
        <taxon>Bacteria</taxon>
        <taxon>Pseudomonadati</taxon>
        <taxon>Pseudomonadota</taxon>
        <taxon>Betaproteobacteria</taxon>
        <taxon>Burkholderiales</taxon>
        <taxon>Burkholderiaceae</taxon>
        <taxon>Trinickia</taxon>
    </lineage>
</organism>
<dbReference type="InterPro" id="IPR000792">
    <property type="entry name" value="Tscrpt_reg_LuxR_C"/>
</dbReference>
<reference evidence="6" key="1">
    <citation type="submission" date="2017-04" db="EMBL/GenBank/DDBJ databases">
        <authorList>
            <person name="Varghese N."/>
            <person name="Submissions S."/>
        </authorList>
    </citation>
    <scope>NUCLEOTIDE SEQUENCE [LARGE SCALE GENOMIC DNA]</scope>
    <source>
        <strain evidence="6">Ballard 720</strain>
    </source>
</reference>
<keyword evidence="2" id="KW-0597">Phosphoprotein</keyword>
<dbReference type="PROSITE" id="PS50043">
    <property type="entry name" value="HTH_LUXR_2"/>
    <property type="match status" value="1"/>
</dbReference>
<dbReference type="SUPFAM" id="SSF46894">
    <property type="entry name" value="C-terminal effector domain of the bipartite response regulators"/>
    <property type="match status" value="1"/>
</dbReference>
<dbReference type="GO" id="GO:0000160">
    <property type="term" value="P:phosphorelay signal transduction system"/>
    <property type="evidence" value="ECO:0007669"/>
    <property type="project" value="InterPro"/>
</dbReference>
<sequence length="212" mass="23241">MTIKVIAADSHPIVTLGIEHALSRHTNVALVGTAHNSDEILNLVSNTPCDVLVTDQHATQAAHREPLMRIIRSRYPAVRVVMHVCIENPTLVSTMSSLGIGAILHKRDAVEHLAPAIYAAHANATYFSPTLLRSRHPDYCADRLAPPLTTREIEVLRLFLSGLSVCQIAAKLYRAKQTVSAHKTKAMAKLGVTSDADLFRLNFQSGLFSYND</sequence>
<protein>
    <submittedName>
        <fullName evidence="5">Two-component system, NarL family, captular synthesis response regulator RcsB</fullName>
    </submittedName>
</protein>
<dbReference type="GO" id="GO:0003677">
    <property type="term" value="F:DNA binding"/>
    <property type="evidence" value="ECO:0007669"/>
    <property type="project" value="UniProtKB-KW"/>
</dbReference>
<dbReference type="RefSeq" id="WP_085229941.1">
    <property type="nucleotide sequence ID" value="NZ_JBBLAA010000045.1"/>
</dbReference>
<proteinExistence type="predicted"/>
<dbReference type="SUPFAM" id="SSF52172">
    <property type="entry name" value="CheY-like"/>
    <property type="match status" value="1"/>
</dbReference>
<evidence type="ECO:0000256" key="1">
    <source>
        <dbReference type="ARBA" id="ARBA00023125"/>
    </source>
</evidence>
<feature type="domain" description="HTH luxR-type" evidence="3">
    <location>
        <begin position="141"/>
        <end position="206"/>
    </location>
</feature>
<dbReference type="Proteomes" id="UP000192911">
    <property type="component" value="Unassembled WGS sequence"/>
</dbReference>
<dbReference type="InterPro" id="IPR016032">
    <property type="entry name" value="Sig_transdc_resp-reg_C-effctor"/>
</dbReference>
<keyword evidence="1" id="KW-0238">DNA-binding</keyword>